<evidence type="ECO:0000313" key="3">
    <source>
        <dbReference type="Proteomes" id="UP000750197"/>
    </source>
</evidence>
<dbReference type="InterPro" id="IPR050486">
    <property type="entry name" value="Mannose-1P_guanyltransferase"/>
</dbReference>
<dbReference type="Proteomes" id="UP000750197">
    <property type="component" value="Unassembled WGS sequence"/>
</dbReference>
<dbReference type="InterPro" id="IPR005835">
    <property type="entry name" value="NTP_transferase_dom"/>
</dbReference>
<proteinExistence type="predicted"/>
<reference evidence="2" key="1">
    <citation type="submission" date="2021-05" db="EMBL/GenBank/DDBJ databases">
        <title>Genomic insights into ecological role and evolution of a novel Thermoplasmata order Candidatus Sysuiplasmatales.</title>
        <authorList>
            <person name="Yuan Y."/>
        </authorList>
    </citation>
    <scope>NUCLEOTIDE SEQUENCE</scope>
    <source>
        <strain evidence="2">TUT19-bin139</strain>
    </source>
</reference>
<dbReference type="AlphaFoldDB" id="A0A8J8CFH5"/>
<organism evidence="2 3">
    <name type="scientific">Candidatus Sysuiplasma superficiale</name>
    <dbReference type="NCBI Taxonomy" id="2823368"/>
    <lineage>
        <taxon>Archaea</taxon>
        <taxon>Methanobacteriati</taxon>
        <taxon>Thermoplasmatota</taxon>
        <taxon>Thermoplasmata</taxon>
        <taxon>Candidatus Sysuiplasmatales</taxon>
        <taxon>Candidatus Sysuiplasmataceae</taxon>
        <taxon>Candidatus Sysuiplasma</taxon>
    </lineage>
</organism>
<dbReference type="InterPro" id="IPR029044">
    <property type="entry name" value="Nucleotide-diphossugar_trans"/>
</dbReference>
<dbReference type="Pfam" id="PF00483">
    <property type="entry name" value="NTP_transferase"/>
    <property type="match status" value="1"/>
</dbReference>
<dbReference type="CDD" id="cd04181">
    <property type="entry name" value="NTP_transferase"/>
    <property type="match status" value="1"/>
</dbReference>
<comment type="caution">
    <text evidence="2">The sequence shown here is derived from an EMBL/GenBank/DDBJ whole genome shotgun (WGS) entry which is preliminary data.</text>
</comment>
<gene>
    <name evidence="2" type="ORF">KIY12_01645</name>
</gene>
<feature type="domain" description="Nucleotidyl transferase" evidence="1">
    <location>
        <begin position="2"/>
        <end position="231"/>
    </location>
</feature>
<dbReference type="SUPFAM" id="SSF53448">
    <property type="entry name" value="Nucleotide-diphospho-sugar transferases"/>
    <property type="match status" value="1"/>
</dbReference>
<protein>
    <submittedName>
        <fullName evidence="2">Nucleotidyltransferase family protein</fullName>
    </submittedName>
</protein>
<name>A0A8J8CFH5_9ARCH</name>
<evidence type="ECO:0000259" key="1">
    <source>
        <dbReference type="Pfam" id="PF00483"/>
    </source>
</evidence>
<dbReference type="Gene3D" id="3.90.550.10">
    <property type="entry name" value="Spore Coat Polysaccharide Biosynthesis Protein SpsA, Chain A"/>
    <property type="match status" value="1"/>
</dbReference>
<sequence length="257" mass="28572">MKAIVMAAGKGTRLLPITATRPKPMIPLLNEPIMDNMMSVLRNAGIDEAVILVDYLSDRIVNHLGDGKRFGMKIDYTTDNIRRGTAGAVRYAAREMDEPFVVVSADVLTTIDLRKLIKAHEESDARITMALSTVSDPSQYGVAILDGSNRITRFQEKPRREEAFSNLVNAGMYICDPEIVKMIPDNTPFDFSRDLFPRMLSEGELIGGYAFDGYWNDVGLPSTYLGATRDMIEGRVEGHVSEITADEDEITYGRIVT</sequence>
<dbReference type="PANTHER" id="PTHR22572">
    <property type="entry name" value="SUGAR-1-PHOSPHATE GUANYL TRANSFERASE"/>
    <property type="match status" value="1"/>
</dbReference>
<evidence type="ECO:0000313" key="2">
    <source>
        <dbReference type="EMBL" id="MBX8643421.1"/>
    </source>
</evidence>
<dbReference type="EMBL" id="JAHEAC010000007">
    <property type="protein sequence ID" value="MBX8643421.1"/>
    <property type="molecule type" value="Genomic_DNA"/>
</dbReference>
<accession>A0A8J8CFH5</accession>
<feature type="non-terminal residue" evidence="2">
    <location>
        <position position="257"/>
    </location>
</feature>